<dbReference type="InterPro" id="IPR018449">
    <property type="entry name" value="NIL_domain"/>
</dbReference>
<dbReference type="Gene3D" id="3.30.70.20">
    <property type="match status" value="1"/>
</dbReference>
<dbReference type="Pfam" id="PF09383">
    <property type="entry name" value="NIL"/>
    <property type="match status" value="1"/>
</dbReference>
<feature type="domain" description="4Fe-4S ferredoxin-type" evidence="5">
    <location>
        <begin position="76"/>
        <end position="105"/>
    </location>
</feature>
<organism evidence="6">
    <name type="scientific">marine sediment metagenome</name>
    <dbReference type="NCBI Taxonomy" id="412755"/>
    <lineage>
        <taxon>unclassified sequences</taxon>
        <taxon>metagenomes</taxon>
        <taxon>ecological metagenomes</taxon>
    </lineage>
</organism>
<feature type="domain" description="4Fe-4S ferredoxin-type" evidence="5">
    <location>
        <begin position="107"/>
        <end position="135"/>
    </location>
</feature>
<dbReference type="PROSITE" id="PS51379">
    <property type="entry name" value="4FE4S_FER_2"/>
    <property type="match status" value="2"/>
</dbReference>
<reference evidence="6" key="1">
    <citation type="journal article" date="2014" name="Front. Microbiol.">
        <title>High frequency of phylogenetically diverse reductive dehalogenase-homologous genes in deep subseafloor sedimentary metagenomes.</title>
        <authorList>
            <person name="Kawai M."/>
            <person name="Futagami T."/>
            <person name="Toyoda A."/>
            <person name="Takaki Y."/>
            <person name="Nishi S."/>
            <person name="Hori S."/>
            <person name="Arai W."/>
            <person name="Tsubouchi T."/>
            <person name="Morono Y."/>
            <person name="Uchiyama I."/>
            <person name="Ito T."/>
            <person name="Fujiyama A."/>
            <person name="Inagaki F."/>
            <person name="Takami H."/>
        </authorList>
    </citation>
    <scope>NUCLEOTIDE SEQUENCE</scope>
    <source>
        <strain evidence="6">Expedition CK06-06</strain>
    </source>
</reference>
<dbReference type="Pfam" id="PF12838">
    <property type="entry name" value="Fer4_7"/>
    <property type="match status" value="1"/>
</dbReference>
<gene>
    <name evidence="6" type="ORF">S01H4_02488</name>
    <name evidence="7" type="ORF">S03H2_08764</name>
</gene>
<dbReference type="GO" id="GO:0051539">
    <property type="term" value="F:4 iron, 4 sulfur cluster binding"/>
    <property type="evidence" value="ECO:0007669"/>
    <property type="project" value="UniProtKB-KW"/>
</dbReference>
<dbReference type="SUPFAM" id="SSF55021">
    <property type="entry name" value="ACT-like"/>
    <property type="match status" value="1"/>
</dbReference>
<dbReference type="AlphaFoldDB" id="X0ZVC2"/>
<dbReference type="EMBL" id="BARU01004318">
    <property type="protein sequence ID" value="GAH19626.1"/>
    <property type="molecule type" value="Genomic_DNA"/>
</dbReference>
<accession>X0ZVC2</accession>
<dbReference type="InterPro" id="IPR050572">
    <property type="entry name" value="Fe-S_Ferredoxin"/>
</dbReference>
<comment type="caution">
    <text evidence="6">The sequence shown here is derived from an EMBL/GenBank/DDBJ whole genome shotgun (WGS) entry which is preliminary data.</text>
</comment>
<dbReference type="PANTHER" id="PTHR43687:SF1">
    <property type="entry name" value="FERREDOXIN III"/>
    <property type="match status" value="1"/>
</dbReference>
<name>X0ZVC2_9ZZZZ</name>
<proteinExistence type="predicted"/>
<keyword evidence="4" id="KW-0411">Iron-sulfur</keyword>
<dbReference type="EMBL" id="BART01000544">
    <property type="protein sequence ID" value="GAG73414.1"/>
    <property type="molecule type" value="Genomic_DNA"/>
</dbReference>
<dbReference type="SUPFAM" id="SSF54862">
    <property type="entry name" value="4Fe-4S ferredoxins"/>
    <property type="match status" value="1"/>
</dbReference>
<keyword evidence="1" id="KW-0004">4Fe-4S</keyword>
<protein>
    <recommendedName>
        <fullName evidence="5">4Fe-4S ferredoxin-type domain-containing protein</fullName>
    </recommendedName>
</protein>
<dbReference type="InterPro" id="IPR017896">
    <property type="entry name" value="4Fe4S_Fe-S-bd"/>
</dbReference>
<evidence type="ECO:0000256" key="3">
    <source>
        <dbReference type="ARBA" id="ARBA00023004"/>
    </source>
</evidence>
<dbReference type="SMART" id="SM00930">
    <property type="entry name" value="NIL"/>
    <property type="match status" value="1"/>
</dbReference>
<evidence type="ECO:0000313" key="6">
    <source>
        <dbReference type="EMBL" id="GAG73414.1"/>
    </source>
</evidence>
<evidence type="ECO:0000256" key="4">
    <source>
        <dbReference type="ARBA" id="ARBA00023014"/>
    </source>
</evidence>
<evidence type="ECO:0000256" key="2">
    <source>
        <dbReference type="ARBA" id="ARBA00022723"/>
    </source>
</evidence>
<dbReference type="PANTHER" id="PTHR43687">
    <property type="entry name" value="ADENYLYLSULFATE REDUCTASE, BETA SUBUNIT"/>
    <property type="match status" value="1"/>
</dbReference>
<keyword evidence="2" id="KW-0479">Metal-binding</keyword>
<dbReference type="Gene3D" id="3.30.70.260">
    <property type="match status" value="1"/>
</dbReference>
<evidence type="ECO:0000259" key="5">
    <source>
        <dbReference type="PROSITE" id="PS51379"/>
    </source>
</evidence>
<dbReference type="GO" id="GO:0046872">
    <property type="term" value="F:metal ion binding"/>
    <property type="evidence" value="ECO:0007669"/>
    <property type="project" value="UniProtKB-KW"/>
</dbReference>
<keyword evidence="3" id="KW-0408">Iron</keyword>
<evidence type="ECO:0000313" key="7">
    <source>
        <dbReference type="EMBL" id="GAH19626.1"/>
    </source>
</evidence>
<sequence>MIKRKLVLSFPENIVTKPITYKLVKEFNLEFNILRAEITPNMEGKMLIELKGDKAQIDQSIEYLIGTGVSVQEAAKDIIIDMNQCVDCGVCTSVCITQALILDSKSFKLKFDKDKCILCELCLDCCPVSAIKVHI</sequence>
<dbReference type="InterPro" id="IPR045865">
    <property type="entry name" value="ACT-like_dom_sf"/>
</dbReference>
<evidence type="ECO:0000256" key="1">
    <source>
        <dbReference type="ARBA" id="ARBA00022485"/>
    </source>
</evidence>